<protein>
    <submittedName>
        <fullName evidence="2">Uracil-DNA glycosylase family protein</fullName>
    </submittedName>
</protein>
<organism evidence="2 3">
    <name type="scientific">Shewanella atlantica</name>
    <dbReference type="NCBI Taxonomy" id="271099"/>
    <lineage>
        <taxon>Bacteria</taxon>
        <taxon>Pseudomonadati</taxon>
        <taxon>Pseudomonadota</taxon>
        <taxon>Gammaproteobacteria</taxon>
        <taxon>Alteromonadales</taxon>
        <taxon>Shewanellaceae</taxon>
        <taxon>Shewanella</taxon>
    </lineage>
</organism>
<keyword evidence="3" id="KW-1185">Reference proteome</keyword>
<dbReference type="InterPro" id="IPR036895">
    <property type="entry name" value="Uracil-DNA_glycosylase-like_sf"/>
</dbReference>
<accession>A0A3S0KMY5</accession>
<dbReference type="RefSeq" id="WP_126503526.1">
    <property type="nucleotide sequence ID" value="NZ_RXNV01000001.1"/>
</dbReference>
<dbReference type="AlphaFoldDB" id="A0A3S0KMY5"/>
<feature type="domain" description="Uracil-DNA glycosylase-like" evidence="1">
    <location>
        <begin position="31"/>
        <end position="204"/>
    </location>
</feature>
<evidence type="ECO:0000259" key="1">
    <source>
        <dbReference type="SMART" id="SM00986"/>
    </source>
</evidence>
<dbReference type="Proteomes" id="UP000282060">
    <property type="component" value="Unassembled WGS sequence"/>
</dbReference>
<evidence type="ECO:0000313" key="3">
    <source>
        <dbReference type="Proteomes" id="UP000282060"/>
    </source>
</evidence>
<dbReference type="PANTHER" id="PTHR42160:SF1">
    <property type="entry name" value="URACIL-DNA GLYCOSYLASE SUPERFAMILY PROTEIN"/>
    <property type="match status" value="1"/>
</dbReference>
<dbReference type="OrthoDB" id="9789139at2"/>
<dbReference type="SUPFAM" id="SSF52141">
    <property type="entry name" value="Uracil-DNA glycosylase-like"/>
    <property type="match status" value="1"/>
</dbReference>
<dbReference type="InterPro" id="IPR047124">
    <property type="entry name" value="HI_0220.2"/>
</dbReference>
<proteinExistence type="predicted"/>
<comment type="caution">
    <text evidence="2">The sequence shown here is derived from an EMBL/GenBank/DDBJ whole genome shotgun (WGS) entry which is preliminary data.</text>
</comment>
<dbReference type="CDD" id="cd10033">
    <property type="entry name" value="UDG_like"/>
    <property type="match status" value="1"/>
</dbReference>
<dbReference type="PANTHER" id="PTHR42160">
    <property type="entry name" value="URACIL-DNA GLYCOSYLASE SUPERFAMILY PROTEIN"/>
    <property type="match status" value="1"/>
</dbReference>
<dbReference type="Pfam" id="PF03167">
    <property type="entry name" value="UDG"/>
    <property type="match status" value="1"/>
</dbReference>
<dbReference type="Gene3D" id="3.40.470.10">
    <property type="entry name" value="Uracil-DNA glycosylase-like domain"/>
    <property type="match status" value="1"/>
</dbReference>
<name>A0A3S0KMY5_9GAMM</name>
<dbReference type="SMART" id="SM00986">
    <property type="entry name" value="UDG"/>
    <property type="match status" value="1"/>
</dbReference>
<dbReference type="EMBL" id="RXNV01000001">
    <property type="protein sequence ID" value="RTR34362.1"/>
    <property type="molecule type" value="Genomic_DNA"/>
</dbReference>
<reference evidence="2 3" key="1">
    <citation type="submission" date="2018-12" db="EMBL/GenBank/DDBJ databases">
        <authorList>
            <person name="Yu L."/>
        </authorList>
    </citation>
    <scope>NUCLEOTIDE SEQUENCE [LARGE SCALE GENOMIC DNA]</scope>
    <source>
        <strain evidence="2 3">HAW-EB5</strain>
    </source>
</reference>
<gene>
    <name evidence="2" type="ORF">EKG39_01405</name>
</gene>
<dbReference type="SMART" id="SM00987">
    <property type="entry name" value="UreE_C"/>
    <property type="match status" value="1"/>
</dbReference>
<evidence type="ECO:0000313" key="2">
    <source>
        <dbReference type="EMBL" id="RTR34362.1"/>
    </source>
</evidence>
<sequence length="214" mass="23851">MSSKTSLEKLIAQISACQICQAELPYQPKPIIQMSADAKILIAGQAPGMKAHNQGMPFQDMSGDRLRSWLGVTSSQFYDPSLFAILPMGFCFPGNIVRNGKKAGDKPPMPICAETWRRAILKHLGKVELTVILGQYAIDYHLGNASSGLNKTSKKTTKISVTSAVANWKQYWPSQIVLPHPSPRNNIWLKRHPEFETQLLPQLKLRVERIISSL</sequence>
<dbReference type="InterPro" id="IPR005122">
    <property type="entry name" value="Uracil-DNA_glycosylase-like"/>
</dbReference>